<dbReference type="Proteomes" id="UP000054144">
    <property type="component" value="Unassembled WGS sequence"/>
</dbReference>
<evidence type="ECO:0008006" key="3">
    <source>
        <dbReference type="Google" id="ProtNLM"/>
    </source>
</evidence>
<name>A0A0D7AJN3_9AGAR</name>
<dbReference type="OrthoDB" id="3184970at2759"/>
<evidence type="ECO:0000313" key="1">
    <source>
        <dbReference type="EMBL" id="KIY52070.1"/>
    </source>
</evidence>
<protein>
    <recommendedName>
        <fullName evidence="3">BTB domain-containing protein</fullName>
    </recommendedName>
</protein>
<sequence length="313" mass="36339">MSSDDMSFEQVEYSPSHVTVTEQTPVRQTFVLERQRTVSVVTESIKRPASVWLENEERKPHEVESSALQIAFPVPYTVEESTTMTFLDRVRADLREEGYIISSRFLSLESSTVNAHHADIVLKSTDGTAFLVCKEDIARTWTGFSFPEKFDAVTEINMEYTAEILDVLLSFTQRNVHHHPLLLTMELEGLLKTARAAKRWNMHCLSSVCEVHLRYKFKRADNTYEHDVLAFALREGSPEFKDFIIASTMEVDVHQMKYELRTSELFEEWIFRREDVFIATTGKYCPDKTVNWAKIRSFCRMEALERTAHSNKM</sequence>
<accession>A0A0D7AJN3</accession>
<evidence type="ECO:0000313" key="2">
    <source>
        <dbReference type="Proteomes" id="UP000054144"/>
    </source>
</evidence>
<dbReference type="AlphaFoldDB" id="A0A0D7AJN3"/>
<dbReference type="EMBL" id="KN881646">
    <property type="protein sequence ID" value="KIY52070.1"/>
    <property type="molecule type" value="Genomic_DNA"/>
</dbReference>
<gene>
    <name evidence="1" type="ORF">FISHEDRAFT_56297</name>
</gene>
<organism evidence="1 2">
    <name type="scientific">Fistulina hepatica ATCC 64428</name>
    <dbReference type="NCBI Taxonomy" id="1128425"/>
    <lineage>
        <taxon>Eukaryota</taxon>
        <taxon>Fungi</taxon>
        <taxon>Dikarya</taxon>
        <taxon>Basidiomycota</taxon>
        <taxon>Agaricomycotina</taxon>
        <taxon>Agaricomycetes</taxon>
        <taxon>Agaricomycetidae</taxon>
        <taxon>Agaricales</taxon>
        <taxon>Fistulinaceae</taxon>
        <taxon>Fistulina</taxon>
    </lineage>
</organism>
<reference evidence="1 2" key="1">
    <citation type="journal article" date="2015" name="Fungal Genet. Biol.">
        <title>Evolution of novel wood decay mechanisms in Agaricales revealed by the genome sequences of Fistulina hepatica and Cylindrobasidium torrendii.</title>
        <authorList>
            <person name="Floudas D."/>
            <person name="Held B.W."/>
            <person name="Riley R."/>
            <person name="Nagy L.G."/>
            <person name="Koehler G."/>
            <person name="Ransdell A.S."/>
            <person name="Younus H."/>
            <person name="Chow J."/>
            <person name="Chiniquy J."/>
            <person name="Lipzen A."/>
            <person name="Tritt A."/>
            <person name="Sun H."/>
            <person name="Haridas S."/>
            <person name="LaButti K."/>
            <person name="Ohm R.A."/>
            <person name="Kues U."/>
            <person name="Blanchette R.A."/>
            <person name="Grigoriev I.V."/>
            <person name="Minto R.E."/>
            <person name="Hibbett D.S."/>
        </authorList>
    </citation>
    <scope>NUCLEOTIDE SEQUENCE [LARGE SCALE GENOMIC DNA]</scope>
    <source>
        <strain evidence="1 2">ATCC 64428</strain>
    </source>
</reference>
<proteinExistence type="predicted"/>
<keyword evidence="2" id="KW-1185">Reference proteome</keyword>